<sequence>MNPLAQVATGDALNKLKGKDVFRPHAFDFFQEHRRGVQDFRQGTEFRQGIPCRLFAVGTGGAEGQEEFDDFGVCQGFNALFLEFIPEPLTMACAVAGRIFCCHGQGDCCVVLGSRNEGILARSPWLCKMKLRDECLFSPAELIEVKAGVFDRSGA</sequence>
<protein>
    <submittedName>
        <fullName evidence="1">Uncharacterized protein</fullName>
    </submittedName>
</protein>
<comment type="caution">
    <text evidence="1">The sequence shown here is derived from an EMBL/GenBank/DDBJ whole genome shotgun (WGS) entry which is preliminary data.</text>
</comment>
<name>A0A444JBP8_9BACT</name>
<evidence type="ECO:0000313" key="2">
    <source>
        <dbReference type="Proteomes" id="UP000287615"/>
    </source>
</evidence>
<dbReference type="Proteomes" id="UP000287615">
    <property type="component" value="Unassembled WGS sequence"/>
</dbReference>
<proteinExistence type="predicted"/>
<gene>
    <name evidence="1" type="ORF">VU00_10652</name>
</gene>
<organism evidence="1 2">
    <name type="scientific">Candidatus Electrothrix marina</name>
    <dbReference type="NCBI Taxonomy" id="1859130"/>
    <lineage>
        <taxon>Bacteria</taxon>
        <taxon>Pseudomonadati</taxon>
        <taxon>Thermodesulfobacteriota</taxon>
        <taxon>Desulfobulbia</taxon>
        <taxon>Desulfobulbales</taxon>
        <taxon>Desulfobulbaceae</taxon>
        <taxon>Candidatus Electrothrix</taxon>
    </lineage>
</organism>
<reference evidence="1 2" key="1">
    <citation type="submission" date="2017-01" db="EMBL/GenBank/DDBJ databases">
        <title>The cable genome- insights into the physiology and evolution of filamentous bacteria capable of sulfide oxidation via long distance electron transfer.</title>
        <authorList>
            <person name="Schreiber L."/>
            <person name="Bjerg J.T."/>
            <person name="Boggild A."/>
            <person name="Van De Vossenberg J."/>
            <person name="Meysman F."/>
            <person name="Nielsen L.P."/>
            <person name="Schramm A."/>
            <person name="Kjeldsen K.U."/>
        </authorList>
    </citation>
    <scope>NUCLEOTIDE SEQUENCE [LARGE SCALE GENOMIC DNA]</scope>
    <source>
        <strain evidence="1">A3</strain>
    </source>
</reference>
<dbReference type="AlphaFoldDB" id="A0A444JBP8"/>
<dbReference type="EMBL" id="MTKR01000065">
    <property type="protein sequence ID" value="RWX50508.1"/>
    <property type="molecule type" value="Genomic_DNA"/>
</dbReference>
<evidence type="ECO:0000313" key="1">
    <source>
        <dbReference type="EMBL" id="RWX50508.1"/>
    </source>
</evidence>
<accession>A0A444JBP8</accession>